<feature type="transmembrane region" description="Helical" evidence="1">
    <location>
        <begin position="139"/>
        <end position="164"/>
    </location>
</feature>
<dbReference type="EMBL" id="JADEWZ010000070">
    <property type="protein sequence ID" value="MBE9118951.1"/>
    <property type="molecule type" value="Genomic_DNA"/>
</dbReference>
<dbReference type="RefSeq" id="WP_194032046.1">
    <property type="nucleotide sequence ID" value="NZ_JADEWZ010000070.1"/>
</dbReference>
<dbReference type="AlphaFoldDB" id="A0A8J7E1N3"/>
<comment type="caution">
    <text evidence="2">The sequence shown here is derived from an EMBL/GenBank/DDBJ whole genome shotgun (WGS) entry which is preliminary data.</text>
</comment>
<feature type="transmembrane region" description="Helical" evidence="1">
    <location>
        <begin position="201"/>
        <end position="222"/>
    </location>
</feature>
<accession>A0A8J7E1N3</accession>
<name>A0A8J7E1N3_9CYAN</name>
<evidence type="ECO:0000256" key="1">
    <source>
        <dbReference type="SAM" id="Phobius"/>
    </source>
</evidence>
<protein>
    <submittedName>
        <fullName evidence="2">DUF975 domain-containing protein</fullName>
    </submittedName>
</protein>
<feature type="transmembrane region" description="Helical" evidence="1">
    <location>
        <begin position="96"/>
        <end position="127"/>
    </location>
</feature>
<feature type="transmembrane region" description="Helical" evidence="1">
    <location>
        <begin position="33"/>
        <end position="53"/>
    </location>
</feature>
<keyword evidence="1" id="KW-0812">Transmembrane</keyword>
<evidence type="ECO:0000313" key="3">
    <source>
        <dbReference type="Proteomes" id="UP000654482"/>
    </source>
</evidence>
<keyword evidence="1" id="KW-1133">Transmembrane helix</keyword>
<gene>
    <name evidence="2" type="ORF">IQ249_23970</name>
</gene>
<keyword evidence="3" id="KW-1185">Reference proteome</keyword>
<sequence length="290" mass="32239">MSKQPLSNEPVYPLSIGNIISASLRIYRDHFKLYFSLAFKAYLWIFVPVYGWAKWSALNALIARLAFGEVREQPETVSEAQNSVDPKMWNIFLAGILVNLIFGGFFILGIIIFAIFFAVLAGIIAGFGTALGSASSQGGIIAIVALSLFGILVFIGFMFGYLWLYTHLSIFELPIVIEENVDSTSSISRSWKLTEGFVTRLQLLFFVAFLVTLPISIFVQVISSASQAILMAIFQDSPTAFLLPYYLVVIIISVLSGSLVIPFWQSIKAVIYYDLRSRKEGLGLQIRDSL</sequence>
<organism evidence="2 3">
    <name type="scientific">Lusitaniella coriacea LEGE 07157</name>
    <dbReference type="NCBI Taxonomy" id="945747"/>
    <lineage>
        <taxon>Bacteria</taxon>
        <taxon>Bacillati</taxon>
        <taxon>Cyanobacteriota</taxon>
        <taxon>Cyanophyceae</taxon>
        <taxon>Spirulinales</taxon>
        <taxon>Lusitaniellaceae</taxon>
        <taxon>Lusitaniella</taxon>
    </lineage>
</organism>
<keyword evidence="1" id="KW-0472">Membrane</keyword>
<dbReference type="Proteomes" id="UP000654482">
    <property type="component" value="Unassembled WGS sequence"/>
</dbReference>
<reference evidence="2" key="1">
    <citation type="submission" date="2020-10" db="EMBL/GenBank/DDBJ databases">
        <authorList>
            <person name="Castelo-Branco R."/>
            <person name="Eusebio N."/>
            <person name="Adriana R."/>
            <person name="Vieira A."/>
            <person name="Brugerolle De Fraissinette N."/>
            <person name="Rezende De Castro R."/>
            <person name="Schneider M.P."/>
            <person name="Vasconcelos V."/>
            <person name="Leao P.N."/>
        </authorList>
    </citation>
    <scope>NUCLEOTIDE SEQUENCE</scope>
    <source>
        <strain evidence="2">LEGE 07157</strain>
    </source>
</reference>
<evidence type="ECO:0000313" key="2">
    <source>
        <dbReference type="EMBL" id="MBE9118951.1"/>
    </source>
</evidence>
<proteinExistence type="predicted"/>
<feature type="transmembrane region" description="Helical" evidence="1">
    <location>
        <begin position="243"/>
        <end position="264"/>
    </location>
</feature>